<dbReference type="AlphaFoldDB" id="A0A1E3SD37"/>
<evidence type="ECO:0000313" key="1">
    <source>
        <dbReference type="EMBL" id="ODQ99994.1"/>
    </source>
</evidence>
<name>A0A1E3SD37_9MYCO</name>
<dbReference type="EMBL" id="MIHC01000070">
    <property type="protein sequence ID" value="ODQ99994.1"/>
    <property type="molecule type" value="Genomic_DNA"/>
</dbReference>
<sequence length="63" mass="7425">MMRECRRIGDWRPIEIEFGIVFPQYHIRASTPEDELAYLIHRVRLVISSLVDISEAQANRRVA</sequence>
<evidence type="ECO:0000313" key="2">
    <source>
        <dbReference type="Proteomes" id="UP000094224"/>
    </source>
</evidence>
<protein>
    <submittedName>
        <fullName evidence="1">Uncharacterized protein</fullName>
    </submittedName>
</protein>
<accession>A0A1E3SD37</accession>
<gene>
    <name evidence="1" type="ORF">BHQ21_24820</name>
</gene>
<keyword evidence="2" id="KW-1185">Reference proteome</keyword>
<organism evidence="1 2">
    <name type="scientific">Mycobacterium sherrisii</name>
    <dbReference type="NCBI Taxonomy" id="243061"/>
    <lineage>
        <taxon>Bacteria</taxon>
        <taxon>Bacillati</taxon>
        <taxon>Actinomycetota</taxon>
        <taxon>Actinomycetes</taxon>
        <taxon>Mycobacteriales</taxon>
        <taxon>Mycobacteriaceae</taxon>
        <taxon>Mycobacterium</taxon>
        <taxon>Mycobacterium simiae complex</taxon>
    </lineage>
</organism>
<proteinExistence type="predicted"/>
<comment type="caution">
    <text evidence="1">The sequence shown here is derived from an EMBL/GenBank/DDBJ whole genome shotgun (WGS) entry which is preliminary data.</text>
</comment>
<reference evidence="2" key="1">
    <citation type="submission" date="2016-09" db="EMBL/GenBank/DDBJ databases">
        <authorList>
            <person name="Greninger A.L."/>
            <person name="Jerome K.R."/>
            <person name="Mcnair B."/>
            <person name="Wallis C."/>
            <person name="Fang F."/>
        </authorList>
    </citation>
    <scope>NUCLEOTIDE SEQUENCE [LARGE SCALE GENOMIC DNA]</scope>
    <source>
        <strain evidence="2">BC1_M4</strain>
    </source>
</reference>
<dbReference type="Proteomes" id="UP000094224">
    <property type="component" value="Unassembled WGS sequence"/>
</dbReference>